<dbReference type="RefSeq" id="WP_182995871.1">
    <property type="nucleotide sequence ID" value="NZ_JABEQJ010000002.1"/>
</dbReference>
<dbReference type="Proteomes" id="UP000589085">
    <property type="component" value="Unassembled WGS sequence"/>
</dbReference>
<dbReference type="InterPro" id="IPR027417">
    <property type="entry name" value="P-loop_NTPase"/>
</dbReference>
<accession>A0A7W4IA07</accession>
<dbReference type="SUPFAM" id="SSF52540">
    <property type="entry name" value="P-loop containing nucleoside triphosphate hydrolases"/>
    <property type="match status" value="1"/>
</dbReference>
<reference evidence="1 2" key="1">
    <citation type="submission" date="2020-04" db="EMBL/GenBank/DDBJ databases">
        <title>Description of novel Gluconacetobacter.</title>
        <authorList>
            <person name="Sombolestani A."/>
        </authorList>
    </citation>
    <scope>NUCLEOTIDE SEQUENCE [LARGE SCALE GENOMIC DNA]</scope>
    <source>
        <strain evidence="1 2">LMG 19747</strain>
    </source>
</reference>
<name>A0A7W4IA07_9PROT</name>
<proteinExistence type="predicted"/>
<comment type="caution">
    <text evidence="1">The sequence shown here is derived from an EMBL/GenBank/DDBJ whole genome shotgun (WGS) entry which is preliminary data.</text>
</comment>
<dbReference type="InterPro" id="IPR050445">
    <property type="entry name" value="Bact_polysacc_biosynth/exp"/>
</dbReference>
<dbReference type="EMBL" id="JABEQJ010000002">
    <property type="protein sequence ID" value="MBB2159002.1"/>
    <property type="molecule type" value="Genomic_DNA"/>
</dbReference>
<dbReference type="Gene3D" id="3.40.50.300">
    <property type="entry name" value="P-loop containing nucleotide triphosphate hydrolases"/>
    <property type="match status" value="1"/>
</dbReference>
<sequence length="225" mass="24768">MNDISSIPVRATANDLHSHLVAENEIKRLLYMVPRRKNNATVLQFIASQAGVGTSSITREFAAVAGGDMGISTLILSLDESTALTDEGLAQKYHLSPTLLSSPDADPPGPDWVRFRMVRDSTLTFAMTAVDQQKHPIDWITQIQTWRSCFDLILIDAPPLKQSYLGVALASQVDASIIIIGAEDTNKSDAKDLIFRIEELKGNIIGAILNKRRHHIPKALYNLPI</sequence>
<protein>
    <submittedName>
        <fullName evidence="1">Uncharacterized protein</fullName>
    </submittedName>
</protein>
<dbReference type="PANTHER" id="PTHR32309:SF31">
    <property type="entry name" value="CAPSULAR EXOPOLYSACCHARIDE FAMILY"/>
    <property type="match status" value="1"/>
</dbReference>
<organism evidence="1 2">
    <name type="scientific">Gluconacetobacter sacchari</name>
    <dbReference type="NCBI Taxonomy" id="92759"/>
    <lineage>
        <taxon>Bacteria</taxon>
        <taxon>Pseudomonadati</taxon>
        <taxon>Pseudomonadota</taxon>
        <taxon>Alphaproteobacteria</taxon>
        <taxon>Acetobacterales</taxon>
        <taxon>Acetobacteraceae</taxon>
        <taxon>Gluconacetobacter</taxon>
    </lineage>
</organism>
<gene>
    <name evidence="1" type="ORF">HLH48_02230</name>
</gene>
<evidence type="ECO:0000313" key="2">
    <source>
        <dbReference type="Proteomes" id="UP000589085"/>
    </source>
</evidence>
<dbReference type="PANTHER" id="PTHR32309">
    <property type="entry name" value="TYROSINE-PROTEIN KINASE"/>
    <property type="match status" value="1"/>
</dbReference>
<dbReference type="AlphaFoldDB" id="A0A7W4IA07"/>
<evidence type="ECO:0000313" key="1">
    <source>
        <dbReference type="EMBL" id="MBB2159002.1"/>
    </source>
</evidence>